<evidence type="ECO:0000313" key="1">
    <source>
        <dbReference type="EMBL" id="GGP81422.1"/>
    </source>
</evidence>
<keyword evidence="2" id="KW-1185">Reference proteome</keyword>
<reference evidence="1" key="1">
    <citation type="journal article" date="2014" name="Int. J. Syst. Evol. Microbiol.">
        <title>Complete genome sequence of Corynebacterium casei LMG S-19264T (=DSM 44701T), isolated from a smear-ripened cheese.</title>
        <authorList>
            <consortium name="US DOE Joint Genome Institute (JGI-PGF)"/>
            <person name="Walter F."/>
            <person name="Albersmeier A."/>
            <person name="Kalinowski J."/>
            <person name="Ruckert C."/>
        </authorList>
    </citation>
    <scope>NUCLEOTIDE SEQUENCE</scope>
    <source>
        <strain evidence="1">JCM 3313</strain>
    </source>
</reference>
<organism evidence="1 2">
    <name type="scientific">Saccharothrix coeruleofusca</name>
    <dbReference type="NCBI Taxonomy" id="33919"/>
    <lineage>
        <taxon>Bacteria</taxon>
        <taxon>Bacillati</taxon>
        <taxon>Actinomycetota</taxon>
        <taxon>Actinomycetes</taxon>
        <taxon>Pseudonocardiales</taxon>
        <taxon>Pseudonocardiaceae</taxon>
        <taxon>Saccharothrix</taxon>
    </lineage>
</organism>
<sequence length="140" mass="15462">MGHAQALQYWCKKWLESHELMCDFATRTATASPSLAALALRAAHEMGTDEPEAFRSPMVLDALDALLPWLASVGADTRWLRGDRGWAILALTANERYAEVIDHFRVLGHHADGAPWSMAPNPAKLFPQTRIEACKALPTP</sequence>
<evidence type="ECO:0000313" key="2">
    <source>
        <dbReference type="Proteomes" id="UP000639606"/>
    </source>
</evidence>
<reference evidence="1" key="2">
    <citation type="submission" date="2020-09" db="EMBL/GenBank/DDBJ databases">
        <authorList>
            <person name="Sun Q."/>
            <person name="Ohkuma M."/>
        </authorList>
    </citation>
    <scope>NUCLEOTIDE SEQUENCE</scope>
    <source>
        <strain evidence="1">JCM 3313</strain>
    </source>
</reference>
<comment type="caution">
    <text evidence="1">The sequence shown here is derived from an EMBL/GenBank/DDBJ whole genome shotgun (WGS) entry which is preliminary data.</text>
</comment>
<protein>
    <submittedName>
        <fullName evidence="1">Uncharacterized protein</fullName>
    </submittedName>
</protein>
<dbReference type="RefSeq" id="WP_189227089.1">
    <property type="nucleotide sequence ID" value="NZ_BMRG01000021.1"/>
</dbReference>
<proteinExistence type="predicted"/>
<dbReference type="AlphaFoldDB" id="A0A918ASF7"/>
<dbReference type="EMBL" id="BMRG01000021">
    <property type="protein sequence ID" value="GGP81422.1"/>
    <property type="molecule type" value="Genomic_DNA"/>
</dbReference>
<dbReference type="Proteomes" id="UP000639606">
    <property type="component" value="Unassembled WGS sequence"/>
</dbReference>
<gene>
    <name evidence="1" type="ORF">GCM10010185_64200</name>
</gene>
<name>A0A918ASF7_9PSEU</name>
<accession>A0A918ASF7</accession>